<dbReference type="GO" id="GO:0051301">
    <property type="term" value="P:cell division"/>
    <property type="evidence" value="ECO:0007669"/>
    <property type="project" value="UniProtKB-KW"/>
</dbReference>
<evidence type="ECO:0000313" key="8">
    <source>
        <dbReference type="EMBL" id="KZP26614.1"/>
    </source>
</evidence>
<dbReference type="GO" id="GO:0005829">
    <property type="term" value="C:cytosol"/>
    <property type="evidence" value="ECO:0007669"/>
    <property type="project" value="TreeGrafter"/>
</dbReference>
<evidence type="ECO:0000256" key="1">
    <source>
        <dbReference type="ARBA" id="ARBA00008384"/>
    </source>
</evidence>
<dbReference type="PANTHER" id="PTHR13255">
    <property type="entry name" value="ATAXIN-10"/>
    <property type="match status" value="1"/>
</dbReference>
<dbReference type="EMBL" id="KV417513">
    <property type="protein sequence ID" value="KZP26614.1"/>
    <property type="molecule type" value="Genomic_DNA"/>
</dbReference>
<dbReference type="InterPro" id="IPR019156">
    <property type="entry name" value="Ataxin-10_domain"/>
</dbReference>
<name>A0A166PZV2_9AGAM</name>
<dbReference type="InterPro" id="IPR016024">
    <property type="entry name" value="ARM-type_fold"/>
</dbReference>
<keyword evidence="2" id="KW-0132">Cell division</keyword>
<dbReference type="AlphaFoldDB" id="A0A166PZV2"/>
<evidence type="ECO:0000256" key="3">
    <source>
        <dbReference type="ARBA" id="ARBA00023306"/>
    </source>
</evidence>
<dbReference type="Pfam" id="PF09759">
    <property type="entry name" value="Atx10homo_assoc"/>
    <property type="match status" value="1"/>
</dbReference>
<dbReference type="PANTHER" id="PTHR13255:SF0">
    <property type="entry name" value="ATAXIN-10"/>
    <property type="match status" value="1"/>
</dbReference>
<comment type="similarity">
    <text evidence="1">Belongs to the ataxin-10 family.</text>
</comment>
<evidence type="ECO:0000256" key="6">
    <source>
        <dbReference type="ARBA" id="ARBA00044805"/>
    </source>
</evidence>
<evidence type="ECO:0000313" key="9">
    <source>
        <dbReference type="Proteomes" id="UP000076532"/>
    </source>
</evidence>
<evidence type="ECO:0000256" key="4">
    <source>
        <dbReference type="ARBA" id="ARBA00044746"/>
    </source>
</evidence>
<dbReference type="SUPFAM" id="SSF48371">
    <property type="entry name" value="ARM repeat"/>
    <property type="match status" value="1"/>
</dbReference>
<dbReference type="InterPro" id="IPR051374">
    <property type="entry name" value="Ataxin-10/CTR86_families"/>
</dbReference>
<sequence>MALDRQKATQFRNSCAAFDITNRDAIASLSNVLDQLTTELAKSEILRQRMGKVEPHIWPELRSLWKIVAETQLSKRHSWDGDELSLRKFTVNLAKFTRNVVAGIAFNQEQAYPNEPDIRRLLHYHTSWSANEDPGSFKATRALVQTLSNLVTTNEPLLSDLWNTYMNLPEDQVILIRLLASPDASTVLATLVFMVNCVHKSSERSNTLCTSTIGARVCISLLDRIVTLYTAVEPSDGSKAFDIGYRIFTRLFEGGFTPILWTKLSIADEVLAPHQTILLKLLDSYLQSSSDSTIHSHLCPTLSEIFFRLTAYAQLSIRIALGPAASDGPSAAAPAVKISPSPPLAQPDMAQAPDARLPKVCEALVLVTQCVITVTIDEDEDEPDGSVADGEPRGLRAFFNDARSDRGEGLVESLLELLRLLDLFLPRINFGKPVGDVREGAAGDPTGFSYLKRDLVRLLGILVHRNKEVQDRVRVCGGIPVVMNLCVVDERNPYLREHAILTLHNMLKRNPENQAVVESIKPVTSWDEEGVLQKSPNGI</sequence>
<keyword evidence="3" id="KW-0131">Cell cycle</keyword>
<keyword evidence="9" id="KW-1185">Reference proteome</keyword>
<evidence type="ECO:0000256" key="5">
    <source>
        <dbReference type="ARBA" id="ARBA00044801"/>
    </source>
</evidence>
<gene>
    <name evidence="8" type="ORF">FIBSPDRAFT_1040649</name>
</gene>
<dbReference type="STRING" id="436010.A0A166PZV2"/>
<reference evidence="8 9" key="1">
    <citation type="journal article" date="2016" name="Mol. Biol. Evol.">
        <title>Comparative Genomics of Early-Diverging Mushroom-Forming Fungi Provides Insights into the Origins of Lignocellulose Decay Capabilities.</title>
        <authorList>
            <person name="Nagy L.G."/>
            <person name="Riley R."/>
            <person name="Tritt A."/>
            <person name="Adam C."/>
            <person name="Daum C."/>
            <person name="Floudas D."/>
            <person name="Sun H."/>
            <person name="Yadav J.S."/>
            <person name="Pangilinan J."/>
            <person name="Larsson K.H."/>
            <person name="Matsuura K."/>
            <person name="Barry K."/>
            <person name="Labutti K."/>
            <person name="Kuo R."/>
            <person name="Ohm R.A."/>
            <person name="Bhattacharya S.S."/>
            <person name="Shirouzu T."/>
            <person name="Yoshinaga Y."/>
            <person name="Martin F.M."/>
            <person name="Grigoriev I.V."/>
            <person name="Hibbett D.S."/>
        </authorList>
    </citation>
    <scope>NUCLEOTIDE SEQUENCE [LARGE SCALE GENOMIC DNA]</scope>
    <source>
        <strain evidence="8 9">CBS 109695</strain>
    </source>
</reference>
<protein>
    <recommendedName>
        <fullName evidence="5">Ataxin-10 homolog</fullName>
    </recommendedName>
    <alternativeName>
        <fullName evidence="6">Copper transport protein 86</fullName>
    </alternativeName>
</protein>
<dbReference type="OrthoDB" id="379794at2759"/>
<dbReference type="InterPro" id="IPR011989">
    <property type="entry name" value="ARM-like"/>
</dbReference>
<dbReference type="Gene3D" id="1.25.10.10">
    <property type="entry name" value="Leucine-rich Repeat Variant"/>
    <property type="match status" value="1"/>
</dbReference>
<feature type="domain" description="Ataxin-10" evidence="7">
    <location>
        <begin position="451"/>
        <end position="533"/>
    </location>
</feature>
<dbReference type="Proteomes" id="UP000076532">
    <property type="component" value="Unassembled WGS sequence"/>
</dbReference>
<comment type="function">
    <text evidence="4">May play a role in the regulation of cytokinesis.</text>
</comment>
<organism evidence="8 9">
    <name type="scientific">Athelia psychrophila</name>
    <dbReference type="NCBI Taxonomy" id="1759441"/>
    <lineage>
        <taxon>Eukaryota</taxon>
        <taxon>Fungi</taxon>
        <taxon>Dikarya</taxon>
        <taxon>Basidiomycota</taxon>
        <taxon>Agaricomycotina</taxon>
        <taxon>Agaricomycetes</taxon>
        <taxon>Agaricomycetidae</taxon>
        <taxon>Atheliales</taxon>
        <taxon>Atheliaceae</taxon>
        <taxon>Athelia</taxon>
    </lineage>
</organism>
<proteinExistence type="inferred from homology"/>
<accession>A0A166PZV2</accession>
<evidence type="ECO:0000259" key="7">
    <source>
        <dbReference type="Pfam" id="PF09759"/>
    </source>
</evidence>
<evidence type="ECO:0000256" key="2">
    <source>
        <dbReference type="ARBA" id="ARBA00022618"/>
    </source>
</evidence>